<dbReference type="GO" id="GO:0005524">
    <property type="term" value="F:ATP binding"/>
    <property type="evidence" value="ECO:0007669"/>
    <property type="project" value="UniProtKB-KW"/>
</dbReference>
<feature type="compositionally biased region" description="Polar residues" evidence="12">
    <location>
        <begin position="542"/>
        <end position="555"/>
    </location>
</feature>
<evidence type="ECO:0000256" key="7">
    <source>
        <dbReference type="ARBA" id="ARBA00022840"/>
    </source>
</evidence>
<feature type="region of interest" description="Disordered" evidence="12">
    <location>
        <begin position="738"/>
        <end position="760"/>
    </location>
</feature>
<keyword evidence="9" id="KW-0233">DNA recombination</keyword>
<feature type="compositionally biased region" description="Polar residues" evidence="12">
    <location>
        <begin position="743"/>
        <end position="756"/>
    </location>
</feature>
<keyword evidence="4" id="KW-0227">DNA damage</keyword>
<evidence type="ECO:0000313" key="16">
    <source>
        <dbReference type="Proteomes" id="UP000092461"/>
    </source>
</evidence>
<feature type="region of interest" description="Disordered" evidence="12">
    <location>
        <begin position="641"/>
        <end position="664"/>
    </location>
</feature>
<dbReference type="NCBIfam" id="TIGR00578">
    <property type="entry name" value="ku70"/>
    <property type="match status" value="1"/>
</dbReference>
<dbReference type="GO" id="GO:0042162">
    <property type="term" value="F:telomeric DNA binding"/>
    <property type="evidence" value="ECO:0007669"/>
    <property type="project" value="InterPro"/>
</dbReference>
<dbReference type="Pfam" id="PF03731">
    <property type="entry name" value="Ku_N"/>
    <property type="match status" value="1"/>
</dbReference>
<sequence length="813" mass="91252">MYMQADLNVEEDEDSQVTFGGREGIIFAIDAQASMLDENEGKEANLRLAMKAIEASMRNLIVSNQKDLVGIVFYNTVHSPKSRFEAESVEIVVPANMCILLPMDTSSVENITYVRNFHESDDLFDFSTRYGSCSDAKFAEMLWLCMRMFQKCGYKLQSSAIVLFTDCAQPHPPNSHEQQQAFVKAKDLNQLDVEFTLIPMQEDFDPAPFYREFICTAMDIDMEHFELEAAVRDIEAISSRIYKRNFRKRCNTHLKFHLGDDLELSVGVYSSVRHVKYPKSLMVHRNTNEIITRKRVQEIQNTDDGTTVPLLPHQQKKCQEIGGKNIVFTTQELATMKTLLPAGIRLLGFKPRSSISICNYLKHGAFLYPDEMRIAGSTKLFRALWKRCLDRQKVAICVLTLRHKATPGYVALVPQDNAFHDGDQLEYNGFLIVHLPNRDDVRDFDAFNPEETSVTAEKNELFENMVRKLKFRYNPKDFNDPALRNIYSTIEAFAFKTEKEEQEDTTLPNTEYQDSKIADIVSAIAEEFGQLSTITKRKAVESSGNARESARTTQDGPPAADEAAILEEFRNGREEKLTVSTLRSYLQQLGISGISGAKKATEKEEQEDTTLPNTEYQDSKIADIVSAIAEEFGQLSTITKRKAVESSGNARKTARTTQDGPPAADEAAILEEFRNGREEKLTVSTLRSYLQQLGISGISGAKKADTTLPNTEYQDSKIADIVSAIAEEFGQLSTITKRKAVESSGNARESARTTQDGPPAADEAAILEEFRNGREEKLTVSTLRSYLQQLGISGISGAKKAVLIDKIKAHHDL</sequence>
<dbReference type="InterPro" id="IPR006164">
    <property type="entry name" value="DNA_bd_Ku70/Ku80"/>
</dbReference>
<dbReference type="Pfam" id="PF03730">
    <property type="entry name" value="Ku_C"/>
    <property type="match status" value="1"/>
</dbReference>
<keyword evidence="14" id="KW-0808">Transferase</keyword>
<dbReference type="InterPro" id="IPR047087">
    <property type="entry name" value="KU70_core_dom"/>
</dbReference>
<dbReference type="InterPro" id="IPR005161">
    <property type="entry name" value="Ku_N"/>
</dbReference>
<dbReference type="PANTHER" id="PTHR12604:SF2">
    <property type="entry name" value="X-RAY REPAIR CROSS-COMPLEMENTING PROTEIN 6"/>
    <property type="match status" value="1"/>
</dbReference>
<evidence type="ECO:0000256" key="6">
    <source>
        <dbReference type="ARBA" id="ARBA00022806"/>
    </source>
</evidence>
<reference evidence="14" key="2">
    <citation type="journal article" date="2020" name="BMC">
        <title>Leishmania infection induces a limited differential gene expression in the sand fly midgut.</title>
        <authorList>
            <person name="Coutinho-Abreu I.V."/>
            <person name="Serafim T.D."/>
            <person name="Meneses C."/>
            <person name="Kamhawi S."/>
            <person name="Oliveira F."/>
            <person name="Valenzuela J.G."/>
        </authorList>
    </citation>
    <scope>NUCLEOTIDE SEQUENCE</scope>
    <source>
        <strain evidence="14">Jacobina</strain>
        <tissue evidence="14">Midgut</tissue>
    </source>
</reference>
<dbReference type="EMBL" id="AJWK01011294">
    <property type="status" value="NOT_ANNOTATED_CDS"/>
    <property type="molecule type" value="Genomic_DNA"/>
</dbReference>
<evidence type="ECO:0000256" key="4">
    <source>
        <dbReference type="ARBA" id="ARBA00022763"/>
    </source>
</evidence>
<keyword evidence="5" id="KW-0378">Hydrolase</keyword>
<dbReference type="EnsemblMetazoa" id="LLOJ003544-RA">
    <property type="protein sequence ID" value="LLOJ003544-PA"/>
    <property type="gene ID" value="LLOJ003544"/>
</dbReference>
<keyword evidence="8 14" id="KW-0238">DNA-binding</keyword>
<keyword evidence="16" id="KW-1185">Reference proteome</keyword>
<evidence type="ECO:0000256" key="10">
    <source>
        <dbReference type="ARBA" id="ARBA00023204"/>
    </source>
</evidence>
<dbReference type="InterPro" id="IPR027388">
    <property type="entry name" value="Ku70_bridge/pillars_dom_sf"/>
</dbReference>
<dbReference type="GO" id="GO:0016787">
    <property type="term" value="F:hydrolase activity"/>
    <property type="evidence" value="ECO:0007669"/>
    <property type="project" value="UniProtKB-KW"/>
</dbReference>
<evidence type="ECO:0000256" key="3">
    <source>
        <dbReference type="ARBA" id="ARBA00022741"/>
    </source>
</evidence>
<keyword evidence="7" id="KW-0067">ATP-binding</keyword>
<keyword evidence="3" id="KW-0547">Nucleotide-binding</keyword>
<comment type="similarity">
    <text evidence="2">Belongs to the ku70 family.</text>
</comment>
<dbReference type="CDD" id="cd01458">
    <property type="entry name" value="vWA_ku"/>
    <property type="match status" value="1"/>
</dbReference>
<evidence type="ECO:0000256" key="5">
    <source>
        <dbReference type="ARBA" id="ARBA00022801"/>
    </source>
</evidence>
<protein>
    <submittedName>
        <fullName evidence="14">Putative dna-binding subunit of a dna-dependent protein kinase ku70 autoantigen</fullName>
    </submittedName>
</protein>
<evidence type="ECO:0000313" key="15">
    <source>
        <dbReference type="EnsemblMetazoa" id="LLOJ003544-PA"/>
    </source>
</evidence>
<evidence type="ECO:0000313" key="14">
    <source>
        <dbReference type="EMBL" id="MBC1171191.1"/>
    </source>
</evidence>
<dbReference type="Gene3D" id="1.10.1600.10">
    <property type="match status" value="1"/>
</dbReference>
<name>A0A1B0GI50_LUTLO</name>
<organism evidence="15 16">
    <name type="scientific">Lutzomyia longipalpis</name>
    <name type="common">Sand fly</name>
    <dbReference type="NCBI Taxonomy" id="7200"/>
    <lineage>
        <taxon>Eukaryota</taxon>
        <taxon>Metazoa</taxon>
        <taxon>Ecdysozoa</taxon>
        <taxon>Arthropoda</taxon>
        <taxon>Hexapoda</taxon>
        <taxon>Insecta</taxon>
        <taxon>Pterygota</taxon>
        <taxon>Neoptera</taxon>
        <taxon>Endopterygota</taxon>
        <taxon>Diptera</taxon>
        <taxon>Nematocera</taxon>
        <taxon>Psychodoidea</taxon>
        <taxon>Psychodidae</taxon>
        <taxon>Lutzomyia</taxon>
        <taxon>Lutzomyia</taxon>
    </lineage>
</organism>
<evidence type="ECO:0000259" key="13">
    <source>
        <dbReference type="SMART" id="SM00559"/>
    </source>
</evidence>
<evidence type="ECO:0000256" key="12">
    <source>
        <dbReference type="SAM" id="MobiDB-lite"/>
    </source>
</evidence>
<dbReference type="AlphaFoldDB" id="A0A1B0GI50"/>
<dbReference type="CDD" id="cd00788">
    <property type="entry name" value="KU70"/>
    <property type="match status" value="1"/>
</dbReference>
<keyword evidence="6" id="KW-0347">Helicase</keyword>
<dbReference type="EMBL" id="GITU01002488">
    <property type="protein sequence ID" value="MBC1171191.1"/>
    <property type="molecule type" value="Transcribed_RNA"/>
</dbReference>
<proteinExistence type="inferred from homology"/>
<dbReference type="GO" id="GO:0006303">
    <property type="term" value="P:double-strand break repair via nonhomologous end joining"/>
    <property type="evidence" value="ECO:0007669"/>
    <property type="project" value="InterPro"/>
</dbReference>
<dbReference type="Gene3D" id="1.10.720.30">
    <property type="entry name" value="SAP domain"/>
    <property type="match status" value="1"/>
</dbReference>
<dbReference type="GO" id="GO:0006310">
    <property type="term" value="P:DNA recombination"/>
    <property type="evidence" value="ECO:0007669"/>
    <property type="project" value="UniProtKB-KW"/>
</dbReference>
<dbReference type="VEuPathDB" id="VectorBase:LLOJ003544"/>
<reference evidence="16" key="1">
    <citation type="submission" date="2012-05" db="EMBL/GenBank/DDBJ databases">
        <title>Whole Genome Assembly of Lutzomyia longipalpis.</title>
        <authorList>
            <person name="Richards S."/>
            <person name="Qu C."/>
            <person name="Dillon R."/>
            <person name="Worley K."/>
            <person name="Scherer S."/>
            <person name="Batterton M."/>
            <person name="Taylor A."/>
            <person name="Hawes A."/>
            <person name="Hernandez B."/>
            <person name="Kovar C."/>
            <person name="Mandapat C."/>
            <person name="Pham C."/>
            <person name="Qu C."/>
            <person name="Jing C."/>
            <person name="Bess C."/>
            <person name="Bandaranaike D."/>
            <person name="Ngo D."/>
            <person name="Ongeri F."/>
            <person name="Arias F."/>
            <person name="Lara F."/>
            <person name="Weissenberger G."/>
            <person name="Kamau G."/>
            <person name="Han H."/>
            <person name="Shen H."/>
            <person name="Dinh H."/>
            <person name="Khalil I."/>
            <person name="Jones J."/>
            <person name="Shafer J."/>
            <person name="Jayaseelan J."/>
            <person name="Quiroz J."/>
            <person name="Blankenburg K."/>
            <person name="Nguyen L."/>
            <person name="Jackson L."/>
            <person name="Francisco L."/>
            <person name="Tang L.-Y."/>
            <person name="Pu L.-L."/>
            <person name="Perales L."/>
            <person name="Lorensuhewa L."/>
            <person name="Munidasa M."/>
            <person name="Coyle M."/>
            <person name="Taylor M."/>
            <person name="Puazo M."/>
            <person name="Firestine M."/>
            <person name="Scheel M."/>
            <person name="Javaid M."/>
            <person name="Wang M."/>
            <person name="Li M."/>
            <person name="Tabassum N."/>
            <person name="Saada N."/>
            <person name="Osuji N."/>
            <person name="Aqrawi P."/>
            <person name="Fu Q."/>
            <person name="Thornton R."/>
            <person name="Raj R."/>
            <person name="Goodspeed R."/>
            <person name="Mata R."/>
            <person name="Najjar R."/>
            <person name="Gubbala S."/>
            <person name="Lee S."/>
            <person name="Denson S."/>
            <person name="Patil S."/>
            <person name="Macmil S."/>
            <person name="Qi S."/>
            <person name="Matskevitch T."/>
            <person name="Palculict T."/>
            <person name="Mathew T."/>
            <person name="Vee V."/>
            <person name="Velamala V."/>
            <person name="Korchina V."/>
            <person name="Cai W."/>
            <person name="Liu W."/>
            <person name="Dai W."/>
            <person name="Zou X."/>
            <person name="Zhu Y."/>
            <person name="Zhang Y."/>
            <person name="Wu Y.-Q."/>
            <person name="Xin Y."/>
            <person name="Nazarath L."/>
            <person name="Kovar C."/>
            <person name="Han Y."/>
            <person name="Muzny D."/>
            <person name="Gibbs R."/>
        </authorList>
    </citation>
    <scope>NUCLEOTIDE SEQUENCE [LARGE SCALE GENOMIC DNA]</scope>
    <source>
        <strain evidence="16">Jacobina</strain>
    </source>
</reference>
<dbReference type="Proteomes" id="UP000092461">
    <property type="component" value="Unassembled WGS sequence"/>
</dbReference>
<dbReference type="Gene3D" id="3.40.50.410">
    <property type="entry name" value="von Willebrand factor, type A domain"/>
    <property type="match status" value="1"/>
</dbReference>
<accession>A0A1B0GI50</accession>
<dbReference type="PANTHER" id="PTHR12604">
    <property type="entry name" value="KU AUTOANTIGEN DNA HELICASE"/>
    <property type="match status" value="1"/>
</dbReference>
<dbReference type="SUPFAM" id="SSF53300">
    <property type="entry name" value="vWA-like"/>
    <property type="match status" value="1"/>
</dbReference>
<evidence type="ECO:0000256" key="2">
    <source>
        <dbReference type="ARBA" id="ARBA00005240"/>
    </source>
</evidence>
<dbReference type="InterPro" id="IPR036361">
    <property type="entry name" value="SAP_dom_sf"/>
</dbReference>
<dbReference type="EMBL" id="AJWK01011293">
    <property type="status" value="NOT_ANNOTATED_CDS"/>
    <property type="molecule type" value="Genomic_DNA"/>
</dbReference>
<dbReference type="EMBL" id="AJWK01011296">
    <property type="status" value="NOT_ANNOTATED_CDS"/>
    <property type="molecule type" value="Genomic_DNA"/>
</dbReference>
<dbReference type="Gene3D" id="2.40.290.10">
    <property type="match status" value="1"/>
</dbReference>
<dbReference type="SUPFAM" id="SSF100939">
    <property type="entry name" value="SPOC domain-like"/>
    <property type="match status" value="1"/>
</dbReference>
<feature type="region of interest" description="Disordered" evidence="12">
    <location>
        <begin position="596"/>
        <end position="615"/>
    </location>
</feature>
<keyword evidence="14" id="KW-0418">Kinase</keyword>
<keyword evidence="10" id="KW-0234">DNA repair</keyword>
<reference evidence="15" key="3">
    <citation type="submission" date="2020-05" db="UniProtKB">
        <authorList>
            <consortium name="EnsemblMetazoa"/>
        </authorList>
    </citation>
    <scope>IDENTIFICATION</scope>
    <source>
        <strain evidence="15">Jacobina</strain>
    </source>
</reference>
<evidence type="ECO:0000256" key="9">
    <source>
        <dbReference type="ARBA" id="ARBA00023172"/>
    </source>
</evidence>
<dbReference type="GO" id="GO:0043564">
    <property type="term" value="C:Ku70:Ku80 complex"/>
    <property type="evidence" value="ECO:0007669"/>
    <property type="project" value="InterPro"/>
</dbReference>
<dbReference type="Gene3D" id="4.10.970.10">
    <property type="entry name" value="Ku70, bridge and pillars"/>
    <property type="match status" value="1"/>
</dbReference>
<dbReference type="GO" id="GO:0016301">
    <property type="term" value="F:kinase activity"/>
    <property type="evidence" value="ECO:0007669"/>
    <property type="project" value="UniProtKB-KW"/>
</dbReference>
<feature type="domain" description="Ku" evidence="13">
    <location>
        <begin position="307"/>
        <end position="452"/>
    </location>
</feature>
<dbReference type="InterPro" id="IPR036465">
    <property type="entry name" value="vWFA_dom_sf"/>
</dbReference>
<dbReference type="Pfam" id="PF02735">
    <property type="entry name" value="Ku"/>
    <property type="match status" value="1"/>
</dbReference>
<feature type="region of interest" description="Disordered" evidence="12">
    <location>
        <begin position="537"/>
        <end position="559"/>
    </location>
</feature>
<dbReference type="InterPro" id="IPR005160">
    <property type="entry name" value="Ku_C"/>
</dbReference>
<dbReference type="InterPro" id="IPR016194">
    <property type="entry name" value="SPOC-like_C_dom_sf"/>
</dbReference>
<dbReference type="GO" id="GO:0000723">
    <property type="term" value="P:telomere maintenance"/>
    <property type="evidence" value="ECO:0007669"/>
    <property type="project" value="InterPro"/>
</dbReference>
<evidence type="ECO:0000256" key="8">
    <source>
        <dbReference type="ARBA" id="ARBA00023125"/>
    </source>
</evidence>
<feature type="compositionally biased region" description="Polar residues" evidence="12">
    <location>
        <begin position="646"/>
        <end position="659"/>
    </location>
</feature>
<dbReference type="VEuPathDB" id="VectorBase:LLONM1_009383"/>
<keyword evidence="11" id="KW-0539">Nucleus</keyword>
<evidence type="ECO:0000256" key="1">
    <source>
        <dbReference type="ARBA" id="ARBA00004123"/>
    </source>
</evidence>
<dbReference type="SMART" id="SM00559">
    <property type="entry name" value="Ku78"/>
    <property type="match status" value="1"/>
</dbReference>
<dbReference type="InterPro" id="IPR006165">
    <property type="entry name" value="Ku70"/>
</dbReference>
<dbReference type="GO" id="GO:0003684">
    <property type="term" value="F:damaged DNA binding"/>
    <property type="evidence" value="ECO:0007669"/>
    <property type="project" value="InterPro"/>
</dbReference>
<dbReference type="GO" id="GO:0003690">
    <property type="term" value="F:double-stranded DNA binding"/>
    <property type="evidence" value="ECO:0007669"/>
    <property type="project" value="TreeGrafter"/>
</dbReference>
<comment type="subcellular location">
    <subcellularLocation>
        <location evidence="1">Nucleus</location>
    </subcellularLocation>
</comment>
<dbReference type="EMBL" id="AJWK01011295">
    <property type="status" value="NOT_ANNOTATED_CDS"/>
    <property type="molecule type" value="Genomic_DNA"/>
</dbReference>
<evidence type="ECO:0000256" key="11">
    <source>
        <dbReference type="ARBA" id="ARBA00023242"/>
    </source>
</evidence>
<dbReference type="GO" id="GO:0003678">
    <property type="term" value="F:DNA helicase activity"/>
    <property type="evidence" value="ECO:0007669"/>
    <property type="project" value="InterPro"/>
</dbReference>